<protein>
    <recommendedName>
        <fullName evidence="4">DUF3592 domain-containing protein</fullName>
    </recommendedName>
</protein>
<evidence type="ECO:0008006" key="4">
    <source>
        <dbReference type="Google" id="ProtNLM"/>
    </source>
</evidence>
<proteinExistence type="predicted"/>
<evidence type="ECO:0000256" key="1">
    <source>
        <dbReference type="SAM" id="Phobius"/>
    </source>
</evidence>
<keyword evidence="1" id="KW-1133">Transmembrane helix</keyword>
<sequence length="164" mass="19081">MKLNLIYPILLTALLVLLFLGLGEHILYSKSRIGRILPVVLIFGGIPFTIYKTLLFFLDKKNATKYAALSILILGPGFGIWSKYLSENDFKNYGKVTNGKVIEREWARVNNRGRWTITAEFEFNSKKYLTFSKDDNDNKFRINDKIRIRFSIRNPENNEIIDLK</sequence>
<dbReference type="AlphaFoldDB" id="A0A556N790"/>
<comment type="caution">
    <text evidence="2">The sequence shown here is derived from an EMBL/GenBank/DDBJ whole genome shotgun (WGS) entry which is preliminary data.</text>
</comment>
<accession>A0A556N790</accession>
<gene>
    <name evidence="2" type="ORF">FO442_02370</name>
</gene>
<keyword evidence="1" id="KW-0812">Transmembrane</keyword>
<reference evidence="2 3" key="1">
    <citation type="submission" date="2019-07" db="EMBL/GenBank/DDBJ databases">
        <authorList>
            <person name="Huq M.A."/>
        </authorList>
    </citation>
    <scope>NUCLEOTIDE SEQUENCE [LARGE SCALE GENOMIC DNA]</scope>
    <source>
        <strain evidence="2 3">MAH-3</strain>
    </source>
</reference>
<dbReference type="RefSeq" id="WP_144331533.1">
    <property type="nucleotide sequence ID" value="NZ_VLPL01000001.1"/>
</dbReference>
<evidence type="ECO:0000313" key="3">
    <source>
        <dbReference type="Proteomes" id="UP000316008"/>
    </source>
</evidence>
<feature type="transmembrane region" description="Helical" evidence="1">
    <location>
        <begin position="35"/>
        <end position="54"/>
    </location>
</feature>
<name>A0A556N790_9FLAO</name>
<dbReference type="EMBL" id="VLPL01000001">
    <property type="protein sequence ID" value="TSJ47998.1"/>
    <property type="molecule type" value="Genomic_DNA"/>
</dbReference>
<feature type="transmembrane region" description="Helical" evidence="1">
    <location>
        <begin position="6"/>
        <end position="23"/>
    </location>
</feature>
<dbReference type="OrthoDB" id="893989at2"/>
<evidence type="ECO:0000313" key="2">
    <source>
        <dbReference type="EMBL" id="TSJ47998.1"/>
    </source>
</evidence>
<organism evidence="2 3">
    <name type="scientific">Fluviicola chungangensis</name>
    <dbReference type="NCBI Taxonomy" id="2597671"/>
    <lineage>
        <taxon>Bacteria</taxon>
        <taxon>Pseudomonadati</taxon>
        <taxon>Bacteroidota</taxon>
        <taxon>Flavobacteriia</taxon>
        <taxon>Flavobacteriales</taxon>
        <taxon>Crocinitomicaceae</taxon>
        <taxon>Fluviicola</taxon>
    </lineage>
</organism>
<dbReference type="Proteomes" id="UP000316008">
    <property type="component" value="Unassembled WGS sequence"/>
</dbReference>
<keyword evidence="3" id="KW-1185">Reference proteome</keyword>
<feature type="transmembrane region" description="Helical" evidence="1">
    <location>
        <begin position="66"/>
        <end position="85"/>
    </location>
</feature>
<keyword evidence="1" id="KW-0472">Membrane</keyword>